<dbReference type="InterPro" id="IPR038595">
    <property type="entry name" value="LOR_sf"/>
</dbReference>
<dbReference type="EMBL" id="JAKZFC010000005">
    <property type="protein sequence ID" value="MCH7322964.1"/>
    <property type="molecule type" value="Genomic_DNA"/>
</dbReference>
<dbReference type="SUPFAM" id="SSF54518">
    <property type="entry name" value="Tubby C-terminal domain-like"/>
    <property type="match status" value="1"/>
</dbReference>
<protein>
    <submittedName>
        <fullName evidence="2">LURP-one-related family protein</fullName>
    </submittedName>
</protein>
<accession>A0ABS9UF55</accession>
<dbReference type="InterPro" id="IPR025659">
    <property type="entry name" value="Tubby-like_C"/>
</dbReference>
<comment type="caution">
    <text evidence="2">The sequence shown here is derived from an EMBL/GenBank/DDBJ whole genome shotgun (WGS) entry which is preliminary data.</text>
</comment>
<dbReference type="InterPro" id="IPR007612">
    <property type="entry name" value="LOR"/>
</dbReference>
<organism evidence="2 3">
    <name type="scientific">Solibacillus palustris</name>
    <dbReference type="NCBI Taxonomy" id="2908203"/>
    <lineage>
        <taxon>Bacteria</taxon>
        <taxon>Bacillati</taxon>
        <taxon>Bacillota</taxon>
        <taxon>Bacilli</taxon>
        <taxon>Bacillales</taxon>
        <taxon>Caryophanaceae</taxon>
        <taxon>Solibacillus</taxon>
    </lineage>
</organism>
<reference evidence="2 3" key="1">
    <citation type="submission" date="2022-03" db="EMBL/GenBank/DDBJ databases">
        <authorList>
            <person name="Jo J.-H."/>
            <person name="Im W.-T."/>
        </authorList>
    </citation>
    <scope>NUCLEOTIDE SEQUENCE [LARGE SCALE GENOMIC DNA]</scope>
    <source>
        <strain evidence="2 3">MA9</strain>
    </source>
</reference>
<proteinExistence type="inferred from homology"/>
<dbReference type="Proteomes" id="UP001316087">
    <property type="component" value="Unassembled WGS sequence"/>
</dbReference>
<evidence type="ECO:0000313" key="3">
    <source>
        <dbReference type="Proteomes" id="UP001316087"/>
    </source>
</evidence>
<dbReference type="Gene3D" id="2.40.160.200">
    <property type="entry name" value="LURP1-related"/>
    <property type="match status" value="1"/>
</dbReference>
<dbReference type="RefSeq" id="WP_241370128.1">
    <property type="nucleotide sequence ID" value="NZ_JAKZFC010000005.1"/>
</dbReference>
<evidence type="ECO:0000256" key="1">
    <source>
        <dbReference type="ARBA" id="ARBA00005437"/>
    </source>
</evidence>
<evidence type="ECO:0000313" key="2">
    <source>
        <dbReference type="EMBL" id="MCH7322964.1"/>
    </source>
</evidence>
<dbReference type="Pfam" id="PF04525">
    <property type="entry name" value="LOR"/>
    <property type="match status" value="1"/>
</dbReference>
<sequence length="163" mass="18950">MKSFYLKQKIMSMRGRFNVFDDLQQEVYKIEGSFLQIPKTFTISDLQHNEKALITKKTFSWLPTFYVEVEGRQIFTIKKEFTFFKAKYLVDGAGIEVNGNLWDMDFDVVKDGQVIGRVSKEWMTWGDTYQIQVFDEEWEMIVIALVVAIDCVKADQNTAAASV</sequence>
<comment type="similarity">
    <text evidence="1">Belongs to the LOR family.</text>
</comment>
<keyword evidence="3" id="KW-1185">Reference proteome</keyword>
<gene>
    <name evidence="2" type="ORF">LZ480_13880</name>
</gene>
<name>A0ABS9UF55_9BACL</name>